<feature type="compositionally biased region" description="Basic and acidic residues" evidence="1">
    <location>
        <begin position="213"/>
        <end position="226"/>
    </location>
</feature>
<dbReference type="EMBL" id="BMID01000001">
    <property type="protein sequence ID" value="GGA10466.1"/>
    <property type="molecule type" value="Genomic_DNA"/>
</dbReference>
<keyword evidence="3" id="KW-1185">Reference proteome</keyword>
<proteinExistence type="predicted"/>
<evidence type="ECO:0000313" key="2">
    <source>
        <dbReference type="EMBL" id="GGA10466.1"/>
    </source>
</evidence>
<sequence>MNRQPLLMWRKATATRAPNVIADLDEFDRNMGCVKFDAAVYATGVVFMHNRYSCHEMGEIVGLFERGAIPEGDVTPKQPRRNQNPHRKVTARGKLKFDPDDLGVVHLWIPFGEHKRWVTLKCDNPDMAGVPVWLHEKCMELANIEADEFCSKEEQAVFRAKLFDMISNVNEKASAKNRKLLGRALADKSTAASLRRYVELTPEEGEDTPAVETRTDTDPQDIHPFEPDACVIDNALAGSRRKDAGDMTPRPRKMAKQTPKTWAEMQRAKKRGVPVRARNENGRANSRTRREAPPRRSSGRGLTWKEK</sequence>
<feature type="region of interest" description="Disordered" evidence="1">
    <location>
        <begin position="198"/>
        <end position="307"/>
    </location>
</feature>
<reference evidence="3" key="1">
    <citation type="journal article" date="2019" name="Int. J. Syst. Evol. Microbiol.">
        <title>The Global Catalogue of Microorganisms (GCM) 10K type strain sequencing project: providing services to taxonomists for standard genome sequencing and annotation.</title>
        <authorList>
            <consortium name="The Broad Institute Genomics Platform"/>
            <consortium name="The Broad Institute Genome Sequencing Center for Infectious Disease"/>
            <person name="Wu L."/>
            <person name="Ma J."/>
        </authorList>
    </citation>
    <scope>NUCLEOTIDE SEQUENCE [LARGE SCALE GENOMIC DNA]</scope>
    <source>
        <strain evidence="3">CGMCC 1.15297</strain>
    </source>
</reference>
<dbReference type="Proteomes" id="UP000603317">
    <property type="component" value="Unassembled WGS sequence"/>
</dbReference>
<name>A0ABQ1FG61_9SPHN</name>
<organism evidence="2 3">
    <name type="scientific">Blastomonas marina</name>
    <dbReference type="NCBI Taxonomy" id="1867408"/>
    <lineage>
        <taxon>Bacteria</taxon>
        <taxon>Pseudomonadati</taxon>
        <taxon>Pseudomonadota</taxon>
        <taxon>Alphaproteobacteria</taxon>
        <taxon>Sphingomonadales</taxon>
        <taxon>Sphingomonadaceae</taxon>
        <taxon>Blastomonas</taxon>
    </lineage>
</organism>
<protein>
    <submittedName>
        <fullName evidence="2">Uncharacterized protein</fullName>
    </submittedName>
</protein>
<gene>
    <name evidence="2" type="ORF">GCM10010923_21280</name>
</gene>
<evidence type="ECO:0000256" key="1">
    <source>
        <dbReference type="SAM" id="MobiDB-lite"/>
    </source>
</evidence>
<accession>A0ABQ1FG61</accession>
<comment type="caution">
    <text evidence="2">The sequence shown here is derived from an EMBL/GenBank/DDBJ whole genome shotgun (WGS) entry which is preliminary data.</text>
</comment>
<evidence type="ECO:0000313" key="3">
    <source>
        <dbReference type="Proteomes" id="UP000603317"/>
    </source>
</evidence>
<dbReference type="RefSeq" id="WP_188642663.1">
    <property type="nucleotide sequence ID" value="NZ_BMID01000001.1"/>
</dbReference>